<reference evidence="1 2" key="1">
    <citation type="submission" date="2019-01" db="EMBL/GenBank/DDBJ databases">
        <title>Coherence of Microcystis species and biogeography revealed through population genomics.</title>
        <authorList>
            <person name="Perez-Carrascal O.M."/>
            <person name="Terrat Y."/>
            <person name="Giani A."/>
            <person name="Fortin N."/>
            <person name="Tromas N."/>
            <person name="Shapiro B.J."/>
        </authorList>
    </citation>
    <scope>NUCLEOTIDE SEQUENCE [LARGE SCALE GENOMIC DNA]</scope>
    <source>
        <strain evidence="1">Ma_QC_C_20070703_M131</strain>
    </source>
</reference>
<accession>A0A551Y1T1</accession>
<gene>
    <name evidence="1" type="ORF">EWV85_10180</name>
</gene>
<evidence type="ECO:0000313" key="2">
    <source>
        <dbReference type="Proteomes" id="UP000316443"/>
    </source>
</evidence>
<dbReference type="Proteomes" id="UP000316443">
    <property type="component" value="Unassembled WGS sequence"/>
</dbReference>
<dbReference type="AlphaFoldDB" id="A0A551Y1T1"/>
<proteinExistence type="predicted"/>
<name>A0A551Y1T1_MICAE</name>
<organism evidence="1 2">
    <name type="scientific">Microcystis aeruginosa Ma_QC_C_20070703_M131</name>
    <dbReference type="NCBI Taxonomy" id="2486263"/>
    <lineage>
        <taxon>Bacteria</taxon>
        <taxon>Bacillati</taxon>
        <taxon>Cyanobacteriota</taxon>
        <taxon>Cyanophyceae</taxon>
        <taxon>Oscillatoriophycideae</taxon>
        <taxon>Chroococcales</taxon>
        <taxon>Microcystaceae</taxon>
        <taxon>Microcystis</taxon>
    </lineage>
</organism>
<sequence>MLTTVTIEIDPSLLQKAEAWAKNHQLSLSAAISHLLQQLPELDYENQNLASTISQKSGRRSILELDGLGQEIWQGIDAQMYINEERDSWNG</sequence>
<protein>
    <submittedName>
        <fullName evidence="1">Uncharacterized protein</fullName>
    </submittedName>
</protein>
<evidence type="ECO:0000313" key="1">
    <source>
        <dbReference type="EMBL" id="TRT54920.1"/>
    </source>
</evidence>
<dbReference type="InterPro" id="IPR045944">
    <property type="entry name" value="DUF6364"/>
</dbReference>
<dbReference type="EMBL" id="SFCA01000103">
    <property type="protein sequence ID" value="TRT54920.1"/>
    <property type="molecule type" value="Genomic_DNA"/>
</dbReference>
<comment type="caution">
    <text evidence="1">The sequence shown here is derived from an EMBL/GenBank/DDBJ whole genome shotgun (WGS) entry which is preliminary data.</text>
</comment>
<dbReference type="Pfam" id="PF19891">
    <property type="entry name" value="DUF6364"/>
    <property type="match status" value="1"/>
</dbReference>